<gene>
    <name evidence="16" type="ORF">HY30_13650</name>
</gene>
<comment type="caution">
    <text evidence="16">The sequence shown here is derived from an EMBL/GenBank/DDBJ whole genome shotgun (WGS) entry which is preliminary data.</text>
</comment>
<dbReference type="InterPro" id="IPR044298">
    <property type="entry name" value="MIG/MutY"/>
</dbReference>
<proteinExistence type="inferred from homology"/>
<dbReference type="GO" id="GO:0006284">
    <property type="term" value="P:base-excision repair"/>
    <property type="evidence" value="ECO:0007669"/>
    <property type="project" value="UniProtKB-UniRule"/>
</dbReference>
<feature type="domain" description="HhH-GPD" evidence="15">
    <location>
        <begin position="51"/>
        <end position="198"/>
    </location>
</feature>
<dbReference type="PATRIC" id="fig|1280947.3.peg.1059"/>
<evidence type="ECO:0000259" key="15">
    <source>
        <dbReference type="SMART" id="SM00478"/>
    </source>
</evidence>
<dbReference type="GO" id="GO:0000701">
    <property type="term" value="F:purine-specific mismatch base pair DNA N-glycosylase activity"/>
    <property type="evidence" value="ECO:0007669"/>
    <property type="project" value="UniProtKB-EC"/>
</dbReference>
<dbReference type="EC" id="3.2.2.31" evidence="4 14"/>
<dbReference type="Gene3D" id="3.90.79.10">
    <property type="entry name" value="Nucleoside Triphosphate Pyrophosphohydrolase"/>
    <property type="match status" value="1"/>
</dbReference>
<organism evidence="16 17">
    <name type="scientific">Hyphomonas chukchiensis</name>
    <dbReference type="NCBI Taxonomy" id="1280947"/>
    <lineage>
        <taxon>Bacteria</taxon>
        <taxon>Pseudomonadati</taxon>
        <taxon>Pseudomonadota</taxon>
        <taxon>Alphaproteobacteria</taxon>
        <taxon>Hyphomonadales</taxon>
        <taxon>Hyphomonadaceae</taxon>
        <taxon>Hyphomonas</taxon>
    </lineage>
</organism>
<evidence type="ECO:0000313" key="17">
    <source>
        <dbReference type="Proteomes" id="UP000027190"/>
    </source>
</evidence>
<evidence type="ECO:0000256" key="14">
    <source>
        <dbReference type="RuleBase" id="RU365096"/>
    </source>
</evidence>
<dbReference type="InterPro" id="IPR029119">
    <property type="entry name" value="MutY_C"/>
</dbReference>
<keyword evidence="10 14" id="KW-0408">Iron</keyword>
<dbReference type="STRING" id="1280947.HY30_13650"/>
<keyword evidence="12" id="KW-0234">DNA repair</keyword>
<evidence type="ECO:0000256" key="6">
    <source>
        <dbReference type="ARBA" id="ARBA00022485"/>
    </source>
</evidence>
<dbReference type="SUPFAM" id="SSF48150">
    <property type="entry name" value="DNA-glycosylase"/>
    <property type="match status" value="1"/>
</dbReference>
<dbReference type="PROSITE" id="PS01155">
    <property type="entry name" value="ENDONUCLEASE_III_2"/>
    <property type="match status" value="1"/>
</dbReference>
<dbReference type="NCBIfam" id="TIGR01084">
    <property type="entry name" value="mutY"/>
    <property type="match status" value="1"/>
</dbReference>
<dbReference type="PANTHER" id="PTHR42944:SF1">
    <property type="entry name" value="ADENINE DNA GLYCOSYLASE"/>
    <property type="match status" value="1"/>
</dbReference>
<evidence type="ECO:0000256" key="4">
    <source>
        <dbReference type="ARBA" id="ARBA00012045"/>
    </source>
</evidence>
<dbReference type="Pfam" id="PF14815">
    <property type="entry name" value="NUDIX_4"/>
    <property type="match status" value="1"/>
</dbReference>
<dbReference type="OrthoDB" id="9802365at2"/>
<protein>
    <recommendedName>
        <fullName evidence="5 14">Adenine DNA glycosylase</fullName>
        <ecNumber evidence="4 14">3.2.2.31</ecNumber>
    </recommendedName>
</protein>
<evidence type="ECO:0000256" key="2">
    <source>
        <dbReference type="ARBA" id="ARBA00002933"/>
    </source>
</evidence>
<dbReference type="Gene3D" id="1.10.340.30">
    <property type="entry name" value="Hypothetical protein, domain 2"/>
    <property type="match status" value="1"/>
</dbReference>
<dbReference type="CDD" id="cd00056">
    <property type="entry name" value="ENDO3c"/>
    <property type="match status" value="1"/>
</dbReference>
<dbReference type="Proteomes" id="UP000027190">
    <property type="component" value="Unassembled WGS sequence"/>
</dbReference>
<evidence type="ECO:0000256" key="9">
    <source>
        <dbReference type="ARBA" id="ARBA00022801"/>
    </source>
</evidence>
<dbReference type="InterPro" id="IPR004036">
    <property type="entry name" value="Endonuclease-III-like_CS2"/>
</dbReference>
<dbReference type="Gene3D" id="1.10.1670.10">
    <property type="entry name" value="Helix-hairpin-Helix base-excision DNA repair enzymes (C-terminal)"/>
    <property type="match status" value="1"/>
</dbReference>
<keyword evidence="7" id="KW-0479">Metal-binding</keyword>
<dbReference type="GO" id="GO:0034039">
    <property type="term" value="F:8-oxo-7,8-dihydroguanine DNA N-glycosylase activity"/>
    <property type="evidence" value="ECO:0007669"/>
    <property type="project" value="TreeGrafter"/>
</dbReference>
<dbReference type="GO" id="GO:0051539">
    <property type="term" value="F:4 iron, 4 sulfur cluster binding"/>
    <property type="evidence" value="ECO:0007669"/>
    <property type="project" value="UniProtKB-UniRule"/>
</dbReference>
<dbReference type="eggNOG" id="COG1194">
    <property type="taxonomic scope" value="Bacteria"/>
</dbReference>
<name>A0A062ULV7_9PROT</name>
<sequence length="347" mass="38188">MPGKRSFKELPARLLAWYDKHARDLPWRVSPADRALGKRPDPYRIWLSEIMLQQTTIPHGTPYFHAFTQRWPTVEALANSRDEEVMTAWAGLGYYARARNLLKCAREVVALGGFPETEKTLVKLPGIGPYTAGAIAAIAFDQQAAAVDGNVDRVFARLLALKGEWAEEKKVIAAEVRALVPEKRPGVFAEALMDLGATICTPTRPNCLICPLADMCAARAEGEPDTYPRKPAKAATKVRHGVAYVLLEGDEVMLVRRPDKGLLGGMLALPGTEWPKSGMPDEAPPVEANWETIGEVRHVFTHFALILTVKQARLTAKRPDGVWTPIRDVEGLPSVFAKAFLLALPEA</sequence>
<dbReference type="InterPro" id="IPR005760">
    <property type="entry name" value="A/G_AdeGlyc_MutY"/>
</dbReference>
<keyword evidence="13 14" id="KW-0326">Glycosidase</keyword>
<dbReference type="CDD" id="cd03431">
    <property type="entry name" value="NUDIX_DNA_Glycosylase_C-MutY"/>
    <property type="match status" value="1"/>
</dbReference>
<keyword evidence="17" id="KW-1185">Reference proteome</keyword>
<keyword evidence="6" id="KW-0004">4Fe-4S</keyword>
<dbReference type="InterPro" id="IPR011257">
    <property type="entry name" value="DNA_glycosylase"/>
</dbReference>
<dbReference type="Pfam" id="PF00633">
    <property type="entry name" value="HHH"/>
    <property type="match status" value="1"/>
</dbReference>
<dbReference type="Pfam" id="PF00730">
    <property type="entry name" value="HhH-GPD"/>
    <property type="match status" value="1"/>
</dbReference>
<comment type="cofactor">
    <cofactor evidence="14">
        <name>[4Fe-4S] cluster</name>
        <dbReference type="ChEBI" id="CHEBI:49883"/>
    </cofactor>
    <text evidence="14">Binds 1 [4Fe-4S] cluster.</text>
</comment>
<evidence type="ECO:0000256" key="3">
    <source>
        <dbReference type="ARBA" id="ARBA00008343"/>
    </source>
</evidence>
<evidence type="ECO:0000256" key="10">
    <source>
        <dbReference type="ARBA" id="ARBA00023004"/>
    </source>
</evidence>
<dbReference type="AlphaFoldDB" id="A0A062ULV7"/>
<dbReference type="InterPro" id="IPR000445">
    <property type="entry name" value="HhH_motif"/>
</dbReference>
<dbReference type="GO" id="GO:0046872">
    <property type="term" value="F:metal ion binding"/>
    <property type="evidence" value="ECO:0007669"/>
    <property type="project" value="UniProtKB-UniRule"/>
</dbReference>
<dbReference type="GO" id="GO:0006298">
    <property type="term" value="P:mismatch repair"/>
    <property type="evidence" value="ECO:0007669"/>
    <property type="project" value="TreeGrafter"/>
</dbReference>
<dbReference type="InterPro" id="IPR003265">
    <property type="entry name" value="HhH-GPD_domain"/>
</dbReference>
<dbReference type="SMART" id="SM00478">
    <property type="entry name" value="ENDO3c"/>
    <property type="match status" value="1"/>
</dbReference>
<dbReference type="InterPro" id="IPR003651">
    <property type="entry name" value="Endonuclease3_FeS-loop_motif"/>
</dbReference>
<dbReference type="EMBL" id="AWFG01000013">
    <property type="protein sequence ID" value="KCZ59645.1"/>
    <property type="molecule type" value="Genomic_DNA"/>
</dbReference>
<accession>A0A062ULV7</accession>
<evidence type="ECO:0000256" key="11">
    <source>
        <dbReference type="ARBA" id="ARBA00023014"/>
    </source>
</evidence>
<keyword evidence="11" id="KW-0411">Iron-sulfur</keyword>
<evidence type="ECO:0000256" key="5">
    <source>
        <dbReference type="ARBA" id="ARBA00022023"/>
    </source>
</evidence>
<evidence type="ECO:0000256" key="8">
    <source>
        <dbReference type="ARBA" id="ARBA00022763"/>
    </source>
</evidence>
<evidence type="ECO:0000256" key="7">
    <source>
        <dbReference type="ARBA" id="ARBA00022723"/>
    </source>
</evidence>
<evidence type="ECO:0000256" key="13">
    <source>
        <dbReference type="ARBA" id="ARBA00023295"/>
    </source>
</evidence>
<dbReference type="GO" id="GO:0032357">
    <property type="term" value="F:oxidized purine DNA binding"/>
    <property type="evidence" value="ECO:0007669"/>
    <property type="project" value="TreeGrafter"/>
</dbReference>
<dbReference type="PANTHER" id="PTHR42944">
    <property type="entry name" value="ADENINE DNA GLYCOSYLASE"/>
    <property type="match status" value="1"/>
</dbReference>
<keyword evidence="8 14" id="KW-0227">DNA damage</keyword>
<evidence type="ECO:0000256" key="12">
    <source>
        <dbReference type="ARBA" id="ARBA00023204"/>
    </source>
</evidence>
<dbReference type="RefSeq" id="WP_034737894.1">
    <property type="nucleotide sequence ID" value="NZ_AWFG01000013.1"/>
</dbReference>
<dbReference type="GO" id="GO:0035485">
    <property type="term" value="F:adenine/guanine mispair binding"/>
    <property type="evidence" value="ECO:0007669"/>
    <property type="project" value="TreeGrafter"/>
</dbReference>
<dbReference type="InterPro" id="IPR015797">
    <property type="entry name" value="NUDIX_hydrolase-like_dom_sf"/>
</dbReference>
<reference evidence="16 17" key="1">
    <citation type="journal article" date="2014" name="Antonie Van Leeuwenhoek">
        <title>Hyphomonas beringensis sp. nov. and Hyphomonas chukchiensis sp. nov., isolated from surface seawater of the Bering Sea and Chukchi Sea.</title>
        <authorList>
            <person name="Li C."/>
            <person name="Lai Q."/>
            <person name="Li G."/>
            <person name="Dong C."/>
            <person name="Wang J."/>
            <person name="Liao Y."/>
            <person name="Shao Z."/>
        </authorList>
    </citation>
    <scope>NUCLEOTIDE SEQUENCE [LARGE SCALE GENOMIC DNA]</scope>
    <source>
        <strain evidence="16 17">BH-BN04-4</strain>
    </source>
</reference>
<comment type="function">
    <text evidence="2">Adenine glycosylase active on G-A mispairs. MutY also corrects error-prone DNA synthesis past GO lesions which are due to the oxidatively damaged form of guanine: 7,8-dihydro-8-oxoguanine (8-oxo-dGTP).</text>
</comment>
<keyword evidence="9" id="KW-0378">Hydrolase</keyword>
<evidence type="ECO:0000313" key="16">
    <source>
        <dbReference type="EMBL" id="KCZ59645.1"/>
    </source>
</evidence>
<dbReference type="InterPro" id="IPR023170">
    <property type="entry name" value="HhH_base_excis_C"/>
</dbReference>
<comment type="similarity">
    <text evidence="3 14">Belongs to the Nth/MutY family.</text>
</comment>
<evidence type="ECO:0000256" key="1">
    <source>
        <dbReference type="ARBA" id="ARBA00000843"/>
    </source>
</evidence>
<dbReference type="SUPFAM" id="SSF55811">
    <property type="entry name" value="Nudix"/>
    <property type="match status" value="1"/>
</dbReference>
<comment type="catalytic activity">
    <reaction evidence="1 14">
        <text>Hydrolyzes free adenine bases from 7,8-dihydro-8-oxoguanine:adenine mismatched double-stranded DNA, leaving an apurinic site.</text>
        <dbReference type="EC" id="3.2.2.31"/>
    </reaction>
</comment>
<dbReference type="SMART" id="SM00525">
    <property type="entry name" value="FES"/>
    <property type="match status" value="1"/>
</dbReference>